<proteinExistence type="predicted"/>
<name>A0A2N5TQM4_9BASI</name>
<feature type="compositionally biased region" description="Basic and acidic residues" evidence="1">
    <location>
        <begin position="1"/>
        <end position="10"/>
    </location>
</feature>
<feature type="compositionally biased region" description="Polar residues" evidence="1">
    <location>
        <begin position="11"/>
        <end position="20"/>
    </location>
</feature>
<dbReference type="EMBL" id="PGCI01000394">
    <property type="protein sequence ID" value="PLW27728.1"/>
    <property type="molecule type" value="Genomic_DNA"/>
</dbReference>
<reference evidence="2 3" key="1">
    <citation type="submission" date="2017-11" db="EMBL/GenBank/DDBJ databases">
        <title>De novo assembly and phasing of dikaryotic genomes from two isolates of Puccinia coronata f. sp. avenae, the causal agent of oat crown rust.</title>
        <authorList>
            <person name="Miller M.E."/>
            <person name="Zhang Y."/>
            <person name="Omidvar V."/>
            <person name="Sperschneider J."/>
            <person name="Schwessinger B."/>
            <person name="Raley C."/>
            <person name="Palmer J.M."/>
            <person name="Garnica D."/>
            <person name="Upadhyaya N."/>
            <person name="Rathjen J."/>
            <person name="Taylor J.M."/>
            <person name="Park R.F."/>
            <person name="Dodds P.N."/>
            <person name="Hirsch C.D."/>
            <person name="Kianian S.F."/>
            <person name="Figueroa M."/>
        </authorList>
    </citation>
    <scope>NUCLEOTIDE SEQUENCE [LARGE SCALE GENOMIC DNA]</scope>
    <source>
        <strain evidence="2">12SD80</strain>
    </source>
</reference>
<feature type="region of interest" description="Disordered" evidence="1">
    <location>
        <begin position="190"/>
        <end position="210"/>
    </location>
</feature>
<evidence type="ECO:0000313" key="2">
    <source>
        <dbReference type="EMBL" id="PLW27728.1"/>
    </source>
</evidence>
<protein>
    <recommendedName>
        <fullName evidence="4">Myb/SANT-like domain-containing protein</fullName>
    </recommendedName>
</protein>
<evidence type="ECO:0000256" key="1">
    <source>
        <dbReference type="SAM" id="MobiDB-lite"/>
    </source>
</evidence>
<evidence type="ECO:0008006" key="4">
    <source>
        <dbReference type="Google" id="ProtNLM"/>
    </source>
</evidence>
<feature type="compositionally biased region" description="Low complexity" evidence="1">
    <location>
        <begin position="46"/>
        <end position="56"/>
    </location>
</feature>
<gene>
    <name evidence="2" type="ORF">PCASD_20604</name>
</gene>
<dbReference type="AlphaFoldDB" id="A0A2N5TQM4"/>
<evidence type="ECO:0000313" key="3">
    <source>
        <dbReference type="Proteomes" id="UP000235392"/>
    </source>
</evidence>
<sequence length="302" mass="33560">MDSSQEERQHTPNNCEASSQGRGRGRPRGSRLGPIRHAGNRAATHQALQQPLQQQQESRRESQLNNPQGGEPEDDDDQVDEPQIAPNALQQAPKKLRWTGPMEVMLLEIYVQECKSKLNQSFKRNYDLFLALKEASGFGWDNILCTSNCAQIWGFPYSKFQNLDKIFGISLATGEALHLLSQRLLVNSQPADPNVSGESGQNNATNSPTAYLSRSHSAAKKELVAGTINGLARQSLSAAPPPTQSNTCRALEMYQEVHAGDQGSQNEALDAFEIFRDDLKTKIFISIKDAHLQTQWLHKQID</sequence>
<organism evidence="2 3">
    <name type="scientific">Puccinia coronata f. sp. avenae</name>
    <dbReference type="NCBI Taxonomy" id="200324"/>
    <lineage>
        <taxon>Eukaryota</taxon>
        <taxon>Fungi</taxon>
        <taxon>Dikarya</taxon>
        <taxon>Basidiomycota</taxon>
        <taxon>Pucciniomycotina</taxon>
        <taxon>Pucciniomycetes</taxon>
        <taxon>Pucciniales</taxon>
        <taxon>Pucciniaceae</taxon>
        <taxon>Puccinia</taxon>
    </lineage>
</organism>
<comment type="caution">
    <text evidence="2">The sequence shown here is derived from an EMBL/GenBank/DDBJ whole genome shotgun (WGS) entry which is preliminary data.</text>
</comment>
<feature type="region of interest" description="Disordered" evidence="1">
    <location>
        <begin position="1"/>
        <end position="81"/>
    </location>
</feature>
<accession>A0A2N5TQM4</accession>
<dbReference type="Proteomes" id="UP000235392">
    <property type="component" value="Unassembled WGS sequence"/>
</dbReference>
<feature type="compositionally biased region" description="Acidic residues" evidence="1">
    <location>
        <begin position="71"/>
        <end position="80"/>
    </location>
</feature>